<sequence>MMIKIMYIYPQVHLTIIKDQNIYMVEQCR</sequence>
<dbReference type="EMBL" id="GGEC01057160">
    <property type="protein sequence ID" value="MBX37644.1"/>
    <property type="molecule type" value="Transcribed_RNA"/>
</dbReference>
<organism evidence="1">
    <name type="scientific">Rhizophora mucronata</name>
    <name type="common">Asiatic mangrove</name>
    <dbReference type="NCBI Taxonomy" id="61149"/>
    <lineage>
        <taxon>Eukaryota</taxon>
        <taxon>Viridiplantae</taxon>
        <taxon>Streptophyta</taxon>
        <taxon>Embryophyta</taxon>
        <taxon>Tracheophyta</taxon>
        <taxon>Spermatophyta</taxon>
        <taxon>Magnoliopsida</taxon>
        <taxon>eudicotyledons</taxon>
        <taxon>Gunneridae</taxon>
        <taxon>Pentapetalae</taxon>
        <taxon>rosids</taxon>
        <taxon>fabids</taxon>
        <taxon>Malpighiales</taxon>
        <taxon>Rhizophoraceae</taxon>
        <taxon>Rhizophora</taxon>
    </lineage>
</organism>
<accession>A0A2P2N594</accession>
<protein>
    <submittedName>
        <fullName evidence="1">Uncharacterized protein</fullName>
    </submittedName>
</protein>
<evidence type="ECO:0000313" key="1">
    <source>
        <dbReference type="EMBL" id="MBX37644.1"/>
    </source>
</evidence>
<reference evidence="1" key="1">
    <citation type="submission" date="2018-02" db="EMBL/GenBank/DDBJ databases">
        <title>Rhizophora mucronata_Transcriptome.</title>
        <authorList>
            <person name="Meera S.P."/>
            <person name="Sreeshan A."/>
            <person name="Augustine A."/>
        </authorList>
    </citation>
    <scope>NUCLEOTIDE SEQUENCE</scope>
    <source>
        <tissue evidence="1">Leaf</tissue>
    </source>
</reference>
<dbReference type="AlphaFoldDB" id="A0A2P2N594"/>
<name>A0A2P2N594_RHIMU</name>
<proteinExistence type="predicted"/>